<gene>
    <name evidence="1" type="ORF">CMUST_03490</name>
</gene>
<accession>A0A0G3H1Q1</accession>
<evidence type="ECO:0000313" key="1">
    <source>
        <dbReference type="EMBL" id="AKK05042.1"/>
    </source>
</evidence>
<keyword evidence="2" id="KW-1185">Reference proteome</keyword>
<reference evidence="2" key="2">
    <citation type="submission" date="2015-05" db="EMBL/GenBank/DDBJ databases">
        <title>Complete genome sequence of Corynebacterium mustelae DSM 45274, isolated from various tissues of a male ferret with lethal sepsis.</title>
        <authorList>
            <person name="Ruckert C."/>
            <person name="Albersmeier A."/>
            <person name="Winkler A."/>
            <person name="Tauch A."/>
        </authorList>
    </citation>
    <scope>NUCLEOTIDE SEQUENCE [LARGE SCALE GENOMIC DNA]</scope>
    <source>
        <strain evidence="2">DSM 45274</strain>
    </source>
</reference>
<dbReference type="PATRIC" id="fig|571915.4.peg.741"/>
<dbReference type="OrthoDB" id="4411133at2"/>
<dbReference type="KEGG" id="cmv:CMUST_03490"/>
<dbReference type="InterPro" id="IPR036388">
    <property type="entry name" value="WH-like_DNA-bd_sf"/>
</dbReference>
<dbReference type="RefSeq" id="WP_047261337.1">
    <property type="nucleotide sequence ID" value="NZ_CP011542.1"/>
</dbReference>
<dbReference type="STRING" id="571915.CMUST_03490"/>
<evidence type="ECO:0008006" key="3">
    <source>
        <dbReference type="Google" id="ProtNLM"/>
    </source>
</evidence>
<sequence length="91" mass="9385">MRPLSAVAAAIRNGATTAPRIVTETGLSLSTVAAALEHLTRMGWIVNSNDMLACQNCSMGCKTTSGQCGQGLTTLTLVATPTFRRATDATG</sequence>
<reference evidence="1 2" key="1">
    <citation type="journal article" date="2015" name="Genome Announc.">
        <title>Complete Genome Sequence of the Type Strain Corynebacterium mustelae DSM 45274, Isolated from Various Tissues of a Male Ferret with Lethal Sepsis.</title>
        <authorList>
            <person name="Ruckert C."/>
            <person name="Eimer J."/>
            <person name="Winkler A."/>
            <person name="Tauch A."/>
        </authorList>
    </citation>
    <scope>NUCLEOTIDE SEQUENCE [LARGE SCALE GENOMIC DNA]</scope>
    <source>
        <strain evidence="1 2">DSM 45274</strain>
    </source>
</reference>
<dbReference type="Proteomes" id="UP000035199">
    <property type="component" value="Chromosome"/>
</dbReference>
<dbReference type="AlphaFoldDB" id="A0A0G3H1Q1"/>
<protein>
    <recommendedName>
        <fullName evidence="3">FeoC like transcriptional regulator</fullName>
    </recommendedName>
</protein>
<name>A0A0G3H1Q1_9CORY</name>
<evidence type="ECO:0000313" key="2">
    <source>
        <dbReference type="Proteomes" id="UP000035199"/>
    </source>
</evidence>
<dbReference type="EMBL" id="CP011542">
    <property type="protein sequence ID" value="AKK05042.1"/>
    <property type="molecule type" value="Genomic_DNA"/>
</dbReference>
<dbReference type="Gene3D" id="1.10.10.10">
    <property type="entry name" value="Winged helix-like DNA-binding domain superfamily/Winged helix DNA-binding domain"/>
    <property type="match status" value="1"/>
</dbReference>
<proteinExistence type="predicted"/>
<organism evidence="1 2">
    <name type="scientific">Corynebacterium mustelae</name>
    <dbReference type="NCBI Taxonomy" id="571915"/>
    <lineage>
        <taxon>Bacteria</taxon>
        <taxon>Bacillati</taxon>
        <taxon>Actinomycetota</taxon>
        <taxon>Actinomycetes</taxon>
        <taxon>Mycobacteriales</taxon>
        <taxon>Corynebacteriaceae</taxon>
        <taxon>Corynebacterium</taxon>
    </lineage>
</organism>